<feature type="domain" description="Xylose isomerase-like TIM barrel" evidence="2">
    <location>
        <begin position="20"/>
        <end position="251"/>
    </location>
</feature>
<proteinExistence type="predicted"/>
<name>U1MSU4_9MICO</name>
<keyword evidence="1" id="KW-0119">Carbohydrate metabolism</keyword>
<reference evidence="3 4" key="1">
    <citation type="journal article" date="2013" name="Genome Announc.">
        <title>First draft genome sequence from a member of the genus agrococcus, isolated from modern microbialites.</title>
        <authorList>
            <person name="White R.A.III."/>
            <person name="Grassa C.J."/>
            <person name="Suttle C.A."/>
        </authorList>
    </citation>
    <scope>NUCLEOTIDE SEQUENCE [LARGE SCALE GENOMIC DNA]</scope>
    <source>
        <strain evidence="3 4">RW1</strain>
    </source>
</reference>
<sequence length="281" mass="31108">MITVGLSTISVFPKGVEDGFRLSAEAGYDGVEVMVTTDAKTRSPERLLELSAQYEQPIMAIHAPVVLLTTFVWGRDPFVKLDRSAELAVAVGAPTVVVHPPFRWQGKYARTFEDAVRQTERKHGVEVAVENMFPWAAGGIDRQAYLPGIDPSEMDVEHATLDFSHCALAKRDSMELALDLGDRLRHLHLTDGVAAEGGRIFDEHLLPGRGNEPVAEVLRMLAERRWTGQVVAEIKTRYARNERERLRMLTETLEFAREHLAVDASADAADDARSAADPAQP</sequence>
<comment type="caution">
    <text evidence="3">The sequence shown here is derived from an EMBL/GenBank/DDBJ whole genome shotgun (WGS) entry which is preliminary data.</text>
</comment>
<accession>U1MSU4</accession>
<organism evidence="3 4">
    <name type="scientific">Agrococcus pavilionensis RW1</name>
    <dbReference type="NCBI Taxonomy" id="1330458"/>
    <lineage>
        <taxon>Bacteria</taxon>
        <taxon>Bacillati</taxon>
        <taxon>Actinomycetota</taxon>
        <taxon>Actinomycetes</taxon>
        <taxon>Micrococcales</taxon>
        <taxon>Microbacteriaceae</taxon>
        <taxon>Agrococcus</taxon>
    </lineage>
</organism>
<evidence type="ECO:0000259" key="2">
    <source>
        <dbReference type="Pfam" id="PF01261"/>
    </source>
</evidence>
<dbReference type="Pfam" id="PF01261">
    <property type="entry name" value="AP_endonuc_2"/>
    <property type="match status" value="1"/>
</dbReference>
<dbReference type="InterPro" id="IPR036237">
    <property type="entry name" value="Xyl_isomerase-like_sf"/>
</dbReference>
<dbReference type="OrthoDB" id="3248123at2"/>
<dbReference type="PANTHER" id="PTHR12110">
    <property type="entry name" value="HYDROXYPYRUVATE ISOMERASE"/>
    <property type="match status" value="1"/>
</dbReference>
<gene>
    <name evidence="3" type="ORF">L332_11200</name>
</gene>
<dbReference type="RefSeq" id="WP_021010023.1">
    <property type="nucleotide sequence ID" value="NZ_ASHR01000014.1"/>
</dbReference>
<protein>
    <recommendedName>
        <fullName evidence="2">Xylose isomerase-like TIM barrel domain-containing protein</fullName>
    </recommendedName>
</protein>
<dbReference type="InterPro" id="IPR013022">
    <property type="entry name" value="Xyl_isomerase-like_TIM-brl"/>
</dbReference>
<keyword evidence="4" id="KW-1185">Reference proteome</keyword>
<dbReference type="Gene3D" id="3.20.20.150">
    <property type="entry name" value="Divalent-metal-dependent TIM barrel enzymes"/>
    <property type="match status" value="1"/>
</dbReference>
<evidence type="ECO:0000256" key="1">
    <source>
        <dbReference type="ARBA" id="ARBA00023277"/>
    </source>
</evidence>
<evidence type="ECO:0000313" key="4">
    <source>
        <dbReference type="Proteomes" id="UP000016462"/>
    </source>
</evidence>
<dbReference type="InterPro" id="IPR050312">
    <property type="entry name" value="IolE/XylAMocC-like"/>
</dbReference>
<dbReference type="EMBL" id="ASHR01000014">
    <property type="protein sequence ID" value="ERG65006.1"/>
    <property type="molecule type" value="Genomic_DNA"/>
</dbReference>
<evidence type="ECO:0000313" key="3">
    <source>
        <dbReference type="EMBL" id="ERG65006.1"/>
    </source>
</evidence>
<dbReference type="PANTHER" id="PTHR12110:SF47">
    <property type="match status" value="1"/>
</dbReference>
<dbReference type="SUPFAM" id="SSF51658">
    <property type="entry name" value="Xylose isomerase-like"/>
    <property type="match status" value="1"/>
</dbReference>
<dbReference type="AlphaFoldDB" id="U1MSU4"/>
<dbReference type="Proteomes" id="UP000016462">
    <property type="component" value="Unassembled WGS sequence"/>
</dbReference>